<dbReference type="InterPro" id="IPR050721">
    <property type="entry name" value="Trk_Ktr_HKT_K-transport"/>
</dbReference>
<dbReference type="SUPFAM" id="SSF116726">
    <property type="entry name" value="TrkA C-terminal domain-like"/>
    <property type="match status" value="1"/>
</dbReference>
<keyword evidence="6" id="KW-1185">Reference proteome</keyword>
<reference evidence="5 6" key="1">
    <citation type="submission" date="2017-04" db="EMBL/GenBank/DDBJ databases">
        <title>The whole genome sequencing and assembly of Halobacillus mangrovi strain.</title>
        <authorList>
            <person name="Lee S.-J."/>
            <person name="Park M.-K."/>
            <person name="Kim J.-Y."/>
            <person name="Lee Y.-J."/>
            <person name="Yi H."/>
            <person name="Bahn Y.-S."/>
            <person name="Kim J.F."/>
            <person name="Lee D.-W."/>
        </authorList>
    </citation>
    <scope>NUCLEOTIDE SEQUENCE [LARGE SCALE GENOMIC DNA]</scope>
    <source>
        <strain evidence="5 6">KTB 131</strain>
    </source>
</reference>
<dbReference type="InterPro" id="IPR003148">
    <property type="entry name" value="RCK_N"/>
</dbReference>
<keyword evidence="2" id="KW-0812">Transmembrane</keyword>
<dbReference type="GO" id="GO:0005886">
    <property type="term" value="C:plasma membrane"/>
    <property type="evidence" value="ECO:0007669"/>
    <property type="project" value="UniProtKB-SubCell"/>
</dbReference>
<keyword evidence="2" id="KW-0472">Membrane</keyword>
<dbReference type="PANTHER" id="PTHR43833">
    <property type="entry name" value="POTASSIUM CHANNEL PROTEIN 2-RELATED-RELATED"/>
    <property type="match status" value="1"/>
</dbReference>
<dbReference type="InterPro" id="IPR036291">
    <property type="entry name" value="NAD(P)-bd_dom_sf"/>
</dbReference>
<gene>
    <name evidence="5" type="ORF">HM131_11090</name>
</gene>
<dbReference type="Proteomes" id="UP000192527">
    <property type="component" value="Chromosome"/>
</dbReference>
<dbReference type="Gene3D" id="3.30.70.1450">
    <property type="entry name" value="Regulator of K+ conductance, C-terminal domain"/>
    <property type="match status" value="1"/>
</dbReference>
<evidence type="ECO:0000259" key="4">
    <source>
        <dbReference type="PROSITE" id="PS51202"/>
    </source>
</evidence>
<dbReference type="GO" id="GO:0008324">
    <property type="term" value="F:monoatomic cation transmembrane transporter activity"/>
    <property type="evidence" value="ECO:0007669"/>
    <property type="project" value="InterPro"/>
</dbReference>
<protein>
    <submittedName>
        <fullName evidence="5">Potassium channel protein</fullName>
    </submittedName>
</protein>
<dbReference type="STRING" id="402384.HM131_11090"/>
<comment type="subcellular location">
    <subcellularLocation>
        <location evidence="1">Cell membrane</location>
        <topology evidence="1">Multi-pass membrane protein</topology>
    </subcellularLocation>
</comment>
<keyword evidence="5" id="KW-0813">Transport</keyword>
<dbReference type="AlphaFoldDB" id="A0A1W5ZVQ1"/>
<feature type="domain" description="RCK N-terminal" evidence="3">
    <location>
        <begin position="106"/>
        <end position="221"/>
    </location>
</feature>
<dbReference type="PROSITE" id="PS51201">
    <property type="entry name" value="RCK_N"/>
    <property type="match status" value="1"/>
</dbReference>
<keyword evidence="5" id="KW-0407">Ion channel</keyword>
<evidence type="ECO:0000259" key="3">
    <source>
        <dbReference type="PROSITE" id="PS51201"/>
    </source>
</evidence>
<dbReference type="InterPro" id="IPR036721">
    <property type="entry name" value="RCK_C_sf"/>
</dbReference>
<dbReference type="InterPro" id="IPR006037">
    <property type="entry name" value="RCK_C"/>
</dbReference>
<sequence>MEYRKILVSIILLHIIILLGIFGYMFFEDLAFFDSLWLTIVSVLTIGYGDISPESTGGKLLTLVLIPSAIGLTTYMLAQLAGAIIGGKLSSEVRKRRMTLKIQDLHQHIILCGYGRVGQQVFQQLRHEKQPLVLVEMDENVIEELPENALYVKGNATEDRVLIQAGVERAKGVIVTLPDDADNVFITLTVKGMNPNIYTVVRAERDFSEEKLYRAGADKVINTSNIGGKRMATAITKPVSVEYVETILHDPLNDYNIEELLIRNTSSLLNKTIKESEIRQSYGVNIVAIKRNDKIISNPEVNETFQENDLLIVFATSEQLKRFEKAAT</sequence>
<accession>A0A1W5ZVQ1</accession>
<organism evidence="5 6">
    <name type="scientific">Halobacillus mangrovi</name>
    <dbReference type="NCBI Taxonomy" id="402384"/>
    <lineage>
        <taxon>Bacteria</taxon>
        <taxon>Bacillati</taxon>
        <taxon>Bacillota</taxon>
        <taxon>Bacilli</taxon>
        <taxon>Bacillales</taxon>
        <taxon>Bacillaceae</taxon>
        <taxon>Halobacillus</taxon>
    </lineage>
</organism>
<dbReference type="RefSeq" id="WP_085029822.1">
    <property type="nucleotide sequence ID" value="NZ_CP020772.1"/>
</dbReference>
<proteinExistence type="predicted"/>
<feature type="transmembrane region" description="Helical" evidence="2">
    <location>
        <begin position="6"/>
        <end position="24"/>
    </location>
</feature>
<dbReference type="Gene3D" id="1.10.287.70">
    <property type="match status" value="1"/>
</dbReference>
<feature type="transmembrane region" description="Helical" evidence="2">
    <location>
        <begin position="60"/>
        <end position="87"/>
    </location>
</feature>
<evidence type="ECO:0000313" key="6">
    <source>
        <dbReference type="Proteomes" id="UP000192527"/>
    </source>
</evidence>
<dbReference type="Gene3D" id="3.40.50.720">
    <property type="entry name" value="NAD(P)-binding Rossmann-like Domain"/>
    <property type="match status" value="1"/>
</dbReference>
<dbReference type="SUPFAM" id="SSF51735">
    <property type="entry name" value="NAD(P)-binding Rossmann-fold domains"/>
    <property type="match status" value="1"/>
</dbReference>
<dbReference type="PANTHER" id="PTHR43833:SF9">
    <property type="entry name" value="POTASSIUM CHANNEL PROTEIN YUGO-RELATED"/>
    <property type="match status" value="1"/>
</dbReference>
<feature type="domain" description="RCK C-terminal" evidence="4">
    <location>
        <begin position="245"/>
        <end position="328"/>
    </location>
</feature>
<name>A0A1W5ZVQ1_9BACI</name>
<keyword evidence="2" id="KW-1133">Transmembrane helix</keyword>
<evidence type="ECO:0000256" key="2">
    <source>
        <dbReference type="SAM" id="Phobius"/>
    </source>
</evidence>
<dbReference type="GO" id="GO:0006813">
    <property type="term" value="P:potassium ion transport"/>
    <property type="evidence" value="ECO:0007669"/>
    <property type="project" value="InterPro"/>
</dbReference>
<dbReference type="Pfam" id="PF02254">
    <property type="entry name" value="TrkA_N"/>
    <property type="match status" value="1"/>
</dbReference>
<evidence type="ECO:0000313" key="5">
    <source>
        <dbReference type="EMBL" id="ARI77353.1"/>
    </source>
</evidence>
<keyword evidence="5" id="KW-0406">Ion transport</keyword>
<dbReference type="KEGG" id="hmn:HM131_11090"/>
<dbReference type="EMBL" id="CP020772">
    <property type="protein sequence ID" value="ARI77353.1"/>
    <property type="molecule type" value="Genomic_DNA"/>
</dbReference>
<dbReference type="PROSITE" id="PS51202">
    <property type="entry name" value="RCK_C"/>
    <property type="match status" value="1"/>
</dbReference>
<dbReference type="Pfam" id="PF07885">
    <property type="entry name" value="Ion_trans_2"/>
    <property type="match status" value="1"/>
</dbReference>
<dbReference type="SUPFAM" id="SSF81324">
    <property type="entry name" value="Voltage-gated potassium channels"/>
    <property type="match status" value="1"/>
</dbReference>
<dbReference type="InterPro" id="IPR013099">
    <property type="entry name" value="K_chnl_dom"/>
</dbReference>
<dbReference type="Pfam" id="PF02080">
    <property type="entry name" value="TrkA_C"/>
    <property type="match status" value="1"/>
</dbReference>
<evidence type="ECO:0000256" key="1">
    <source>
        <dbReference type="ARBA" id="ARBA00004651"/>
    </source>
</evidence>
<dbReference type="OrthoDB" id="9785285at2"/>